<gene>
    <name evidence="3" type="ORF">NAPIS_ORF02076</name>
</gene>
<keyword evidence="4" id="KW-1185">Reference proteome</keyword>
<evidence type="ECO:0000313" key="4">
    <source>
        <dbReference type="Proteomes" id="UP000053780"/>
    </source>
</evidence>
<dbReference type="InterPro" id="IPR000477">
    <property type="entry name" value="RT_dom"/>
</dbReference>
<protein>
    <recommendedName>
        <fullName evidence="2">Reverse transcriptase domain-containing protein</fullName>
    </recommendedName>
</protein>
<dbReference type="EMBL" id="KE647299">
    <property type="protein sequence ID" value="EQB60355.1"/>
    <property type="molecule type" value="Genomic_DNA"/>
</dbReference>
<name>T0MH26_9MICR</name>
<proteinExistence type="predicted"/>
<feature type="compositionally biased region" description="Polar residues" evidence="1">
    <location>
        <begin position="933"/>
        <end position="945"/>
    </location>
</feature>
<dbReference type="OrthoDB" id="2192661at2759"/>
<accession>T0MH26</accession>
<sequence length="954" mass="110060">MCFDILRLDAVIKSVEIYVEKHPPSNMSDIARILQATQICYQEVTKKEVKPSVWKESILKKIESINAKVELLSKVKNFGKLSAEEKAKAKKIMRELNLKACLHHDLSEAIAVFSEKIAVYTKKLEVSQKRREYRQHNQSFELYRSNFYRQLGEAQKVDHTVGKEEIKSFWFTMWNKPDYTNESNSFSVYLLDYLPESEEQIIFPTYTEFQDIIKYLPNWKAAGCDGIYNFFIKKCVPLHPFLYSSIKEVCFGGKTPESWFYKGITYLIPKGTPTRGSDFRPITCIGLLAENQLGTVRLVQGAKEQAMLNIAINKENNNLLKTMWVDVKKAYDSVDHIYLLSCIERLMLPRWIVEFLQATVKQWHIEIRSGSEMILEKKIERGILQGDSLSPLLFVLCMDPLSRKLNLKYPKVGVRLDNQSFVTNHLLFIDDLKLLAENQDDLKSMIEETKNFFKTVGLEVNREKSATNCIGCEEDAVILEGSQGYKYLGITEDSSSVIKIETFTKVKTEILRRVESLCMTKLNGVNMIRAINEHAISVINYHVGLLKLEPEEYKKLDFEIRQVLIKHHIHLQPACKERLYLPRSEMGRGLACVEHRSENMLLNMYNSLSAARNSSLRRAAILKVEEDNKSHLSQIVGYLMTKYKLAGIVTPKVLIVAQFEMLNNEIKKRTNHGKLFKARDHELVSIRDSSTWLMKGNNQARSKATYCFLQDRKIFCGQEGQCPHCRSHRKTVDHLATSVIEFKCIHLLLCKKYEVMSNDNAEIRVDTRISTDIKINHNKPDIFVLDKKNKEILIVEVGITNQDLLIIVENEKLRKYDILANELGLIYKSKTKIIPYVMTWDGVVTTYHKRYIKELGIQPSLEAYIQSVVLKKTLESISLERRRGHDQSDAREEEVERQVEKLVESNFKYVEGITMDPINNNRGDILNPEDLTDSNTGEVKNSHIISSVPEHEAS</sequence>
<dbReference type="VEuPathDB" id="MicrosporidiaDB:NAPIS_ORF02076"/>
<dbReference type="AlphaFoldDB" id="T0MH26"/>
<dbReference type="HOGENOM" id="CLU_013393_0_0_1"/>
<reference evidence="3 4" key="1">
    <citation type="journal article" date="2013" name="BMC Genomics">
        <title>Genome sequencing and comparative genomics of honey bee microsporidia, Nosema apis reveal novel insights into host-parasite interactions.</title>
        <authorList>
            <person name="Chen Yp."/>
            <person name="Pettis J.S."/>
            <person name="Zhao Y."/>
            <person name="Liu X."/>
            <person name="Tallon L.J."/>
            <person name="Sadzewicz L.D."/>
            <person name="Li R."/>
            <person name="Zheng H."/>
            <person name="Huang S."/>
            <person name="Zhang X."/>
            <person name="Hamilton M.C."/>
            <person name="Pernal S.F."/>
            <person name="Melathopoulos A.P."/>
            <person name="Yan X."/>
            <person name="Evans J.D."/>
        </authorList>
    </citation>
    <scope>NUCLEOTIDE SEQUENCE [LARGE SCALE GENOMIC DNA]</scope>
    <source>
        <strain evidence="3 4">BRL 01</strain>
    </source>
</reference>
<feature type="domain" description="Reverse transcriptase" evidence="2">
    <location>
        <begin position="249"/>
        <end position="492"/>
    </location>
</feature>
<organism evidence="3 4">
    <name type="scientific">Vairimorpha apis BRL 01</name>
    <dbReference type="NCBI Taxonomy" id="1037528"/>
    <lineage>
        <taxon>Eukaryota</taxon>
        <taxon>Fungi</taxon>
        <taxon>Fungi incertae sedis</taxon>
        <taxon>Microsporidia</taxon>
        <taxon>Nosematidae</taxon>
        <taxon>Vairimorpha</taxon>
    </lineage>
</organism>
<dbReference type="PANTHER" id="PTHR35450">
    <property type="entry name" value="REVERSE TRANSCRIPTASE DOMAIN-CONTAINING PROTEIN"/>
    <property type="match status" value="1"/>
</dbReference>
<evidence type="ECO:0000259" key="2">
    <source>
        <dbReference type="PROSITE" id="PS50878"/>
    </source>
</evidence>
<dbReference type="Proteomes" id="UP000053780">
    <property type="component" value="Unassembled WGS sequence"/>
</dbReference>
<dbReference type="PANTHER" id="PTHR35450:SF2">
    <property type="entry name" value="REVERSE TRANSCRIPTASE DOMAIN-CONTAINING PROTEIN"/>
    <property type="match status" value="1"/>
</dbReference>
<dbReference type="InterPro" id="IPR043502">
    <property type="entry name" value="DNA/RNA_pol_sf"/>
</dbReference>
<dbReference type="SUPFAM" id="SSF56672">
    <property type="entry name" value="DNA/RNA polymerases"/>
    <property type="match status" value="1"/>
</dbReference>
<dbReference type="PROSITE" id="PS50878">
    <property type="entry name" value="RT_POL"/>
    <property type="match status" value="1"/>
</dbReference>
<evidence type="ECO:0000313" key="3">
    <source>
        <dbReference type="EMBL" id="EQB60355.1"/>
    </source>
</evidence>
<feature type="region of interest" description="Disordered" evidence="1">
    <location>
        <begin position="920"/>
        <end position="954"/>
    </location>
</feature>
<evidence type="ECO:0000256" key="1">
    <source>
        <dbReference type="SAM" id="MobiDB-lite"/>
    </source>
</evidence>
<dbReference type="Pfam" id="PF00078">
    <property type="entry name" value="RVT_1"/>
    <property type="match status" value="1"/>
</dbReference>